<dbReference type="AlphaFoldDB" id="A0A1M7LKZ1"/>
<evidence type="ECO:0000256" key="1">
    <source>
        <dbReference type="ARBA" id="ARBA00004442"/>
    </source>
</evidence>
<keyword evidence="8" id="KW-0175">Coiled coil</keyword>
<dbReference type="GO" id="GO:0015562">
    <property type="term" value="F:efflux transmembrane transporter activity"/>
    <property type="evidence" value="ECO:0007669"/>
    <property type="project" value="InterPro"/>
</dbReference>
<evidence type="ECO:0000313" key="11">
    <source>
        <dbReference type="Proteomes" id="UP000190235"/>
    </source>
</evidence>
<evidence type="ECO:0000256" key="4">
    <source>
        <dbReference type="ARBA" id="ARBA00022452"/>
    </source>
</evidence>
<evidence type="ECO:0000313" key="10">
    <source>
        <dbReference type="EMBL" id="SHM78812.1"/>
    </source>
</evidence>
<evidence type="ECO:0000256" key="3">
    <source>
        <dbReference type="ARBA" id="ARBA00022448"/>
    </source>
</evidence>
<evidence type="ECO:0000256" key="9">
    <source>
        <dbReference type="SAM" id="SignalP"/>
    </source>
</evidence>
<dbReference type="Gene3D" id="1.20.1600.10">
    <property type="entry name" value="Outer membrane efflux proteins (OEP)"/>
    <property type="match status" value="1"/>
</dbReference>
<dbReference type="PANTHER" id="PTHR30026:SF20">
    <property type="entry name" value="OUTER MEMBRANE PROTEIN TOLC"/>
    <property type="match status" value="1"/>
</dbReference>
<feature type="coiled-coil region" evidence="8">
    <location>
        <begin position="116"/>
        <end position="220"/>
    </location>
</feature>
<keyword evidence="11" id="KW-1185">Reference proteome</keyword>
<dbReference type="InterPro" id="IPR003423">
    <property type="entry name" value="OMP_efflux"/>
</dbReference>
<dbReference type="SUPFAM" id="SSF56954">
    <property type="entry name" value="Outer membrane efflux proteins (OEP)"/>
    <property type="match status" value="1"/>
</dbReference>
<evidence type="ECO:0000256" key="6">
    <source>
        <dbReference type="ARBA" id="ARBA00023136"/>
    </source>
</evidence>
<dbReference type="GO" id="GO:1990281">
    <property type="term" value="C:efflux pump complex"/>
    <property type="evidence" value="ECO:0007669"/>
    <property type="project" value="TreeGrafter"/>
</dbReference>
<feature type="chain" id="PRO_5012138882" evidence="9">
    <location>
        <begin position="20"/>
        <end position="471"/>
    </location>
</feature>
<accession>A0A1M7LKZ1</accession>
<gene>
    <name evidence="10" type="ORF">SAMN05878281_1962</name>
</gene>
<dbReference type="STRING" id="143223.SAMN05878281_1962"/>
<protein>
    <submittedName>
        <fullName evidence="10">Outer membrane protein</fullName>
    </submittedName>
</protein>
<organism evidence="10 11">
    <name type="scientific">Salegentibacter salegens</name>
    <dbReference type="NCBI Taxonomy" id="143223"/>
    <lineage>
        <taxon>Bacteria</taxon>
        <taxon>Pseudomonadati</taxon>
        <taxon>Bacteroidota</taxon>
        <taxon>Flavobacteriia</taxon>
        <taxon>Flavobacteriales</taxon>
        <taxon>Flavobacteriaceae</taxon>
        <taxon>Salegentibacter</taxon>
    </lineage>
</organism>
<dbReference type="RefSeq" id="WP_079736573.1">
    <property type="nucleotide sequence ID" value="NZ_LT670848.1"/>
</dbReference>
<dbReference type="GO" id="GO:0015288">
    <property type="term" value="F:porin activity"/>
    <property type="evidence" value="ECO:0007669"/>
    <property type="project" value="TreeGrafter"/>
</dbReference>
<evidence type="ECO:0000256" key="2">
    <source>
        <dbReference type="ARBA" id="ARBA00007613"/>
    </source>
</evidence>
<keyword evidence="5" id="KW-0812">Transmembrane</keyword>
<dbReference type="PANTHER" id="PTHR30026">
    <property type="entry name" value="OUTER MEMBRANE PROTEIN TOLC"/>
    <property type="match status" value="1"/>
</dbReference>
<evidence type="ECO:0000256" key="5">
    <source>
        <dbReference type="ARBA" id="ARBA00022692"/>
    </source>
</evidence>
<comment type="similarity">
    <text evidence="2">Belongs to the outer membrane factor (OMF) (TC 1.B.17) family.</text>
</comment>
<dbReference type="Proteomes" id="UP000190235">
    <property type="component" value="Chromosome I"/>
</dbReference>
<dbReference type="GO" id="GO:0009279">
    <property type="term" value="C:cell outer membrane"/>
    <property type="evidence" value="ECO:0007669"/>
    <property type="project" value="UniProtKB-SubCell"/>
</dbReference>
<keyword evidence="4" id="KW-1134">Transmembrane beta strand</keyword>
<keyword evidence="7" id="KW-0998">Cell outer membrane</keyword>
<dbReference type="EMBL" id="LT670848">
    <property type="protein sequence ID" value="SHM78812.1"/>
    <property type="molecule type" value="Genomic_DNA"/>
</dbReference>
<sequence length="471" mass="53757">MFQKFTCLLFLVFSISGNAQDSELQLNLDEAIEIALDNNLDVKSSVFRERTSELQFKQTRNSRLPDLNATYSYGLNNGRSIDPFTNTYIDEELTFSNAGIDLGATLFNGFQIKNRIQRDRLNLQAAEMEVQEARQEMVLNVTLAYFQVLNNKDLLELAKTRRVATEDQVERLKNLNEEGEGSPANYTDIRGQLANDKAIIADAENNLKASKLELKRLLNIEVGIDVTPEYLTTEPIEYRLTADEVFKESLENLATFKAGELRIEAAKEDVQVSRSLYSPEISFFAQLNTNYSSLARLFNETGAAIVETGQFVRVGDNNFSVLEEQTNFVAEEIPYQDQLINNLNSNVGVAVSIPIFNGFRARNTVALQKIALEEREVEFERTRNEFEQAIREAHNDMQTAFNRYGIYKEQVAAYSESFRVNEIRFNSGVSNIVDYVISKNNLDNAKINLANARYEYIFRTKILDYYRGFSI</sequence>
<dbReference type="OrthoDB" id="9811587at2"/>
<comment type="subcellular location">
    <subcellularLocation>
        <location evidence="1">Cell outer membrane</location>
    </subcellularLocation>
</comment>
<dbReference type="Pfam" id="PF02321">
    <property type="entry name" value="OEP"/>
    <property type="match status" value="2"/>
</dbReference>
<evidence type="ECO:0000256" key="8">
    <source>
        <dbReference type="SAM" id="Coils"/>
    </source>
</evidence>
<feature type="signal peptide" evidence="9">
    <location>
        <begin position="1"/>
        <end position="19"/>
    </location>
</feature>
<reference evidence="11" key="1">
    <citation type="submission" date="2016-11" db="EMBL/GenBank/DDBJ databases">
        <authorList>
            <person name="Varghese N."/>
            <person name="Submissions S."/>
        </authorList>
    </citation>
    <scope>NUCLEOTIDE SEQUENCE [LARGE SCALE GENOMIC DNA]</scope>
    <source>
        <strain evidence="11">ACAM 48</strain>
    </source>
</reference>
<evidence type="ECO:0000256" key="7">
    <source>
        <dbReference type="ARBA" id="ARBA00023237"/>
    </source>
</evidence>
<proteinExistence type="inferred from homology"/>
<name>A0A1M7LKZ1_9FLAO</name>
<feature type="coiled-coil region" evidence="8">
    <location>
        <begin position="372"/>
        <end position="403"/>
    </location>
</feature>
<keyword evidence="3" id="KW-0813">Transport</keyword>
<dbReference type="InterPro" id="IPR051906">
    <property type="entry name" value="TolC-like"/>
</dbReference>
<keyword evidence="9" id="KW-0732">Signal</keyword>
<keyword evidence="6" id="KW-0472">Membrane</keyword>